<dbReference type="KEGG" id="bdw:94335041"/>
<comment type="caution">
    <text evidence="1">The sequence shown here is derived from an EMBL/GenBank/DDBJ whole genome shotgun (WGS) entry which is preliminary data.</text>
</comment>
<dbReference type="GeneID" id="94335041"/>
<gene>
    <name evidence="1" type="ORF">BdWA1_000743</name>
</gene>
<evidence type="ECO:0000313" key="1">
    <source>
        <dbReference type="EMBL" id="KAK2197740.1"/>
    </source>
</evidence>
<sequence>MSLKDNEIVYLDIPLTSEVEEDVGEKICISSTSSTTPSLIKSNVHDMDFAVKTFGSSFSTWAKTHSKGSVYDTVWFCVFDKPVDIERFRQKIQDASSRMEADSKRLFEKKYGRNGLCDELILNSPTHHSGVLPTNVGIASNKINNEKNFKKQSVKTFTNKMMDKLAILKSFQQKEESLEFHTKCIQQCFEQIDNMVKKRAQEPSSIASKTQEDASEH</sequence>
<evidence type="ECO:0000313" key="2">
    <source>
        <dbReference type="Proteomes" id="UP001214638"/>
    </source>
</evidence>
<dbReference type="Proteomes" id="UP001214638">
    <property type="component" value="Unassembled WGS sequence"/>
</dbReference>
<name>A0AAD9UQD0_9APIC</name>
<proteinExistence type="predicted"/>
<protein>
    <submittedName>
        <fullName evidence="1">Uncharacterized protein</fullName>
    </submittedName>
</protein>
<keyword evidence="2" id="KW-1185">Reference proteome</keyword>
<organism evidence="1 2">
    <name type="scientific">Babesia duncani</name>
    <dbReference type="NCBI Taxonomy" id="323732"/>
    <lineage>
        <taxon>Eukaryota</taxon>
        <taxon>Sar</taxon>
        <taxon>Alveolata</taxon>
        <taxon>Apicomplexa</taxon>
        <taxon>Aconoidasida</taxon>
        <taxon>Piroplasmida</taxon>
        <taxon>Babesiidae</taxon>
        <taxon>Babesia</taxon>
    </lineage>
</organism>
<dbReference type="RefSeq" id="XP_067804582.1">
    <property type="nucleotide sequence ID" value="XM_067945791.1"/>
</dbReference>
<reference evidence="1" key="1">
    <citation type="journal article" date="2023" name="Nat. Microbiol.">
        <title>Babesia duncani multi-omics identifies virulence factors and drug targets.</title>
        <authorList>
            <person name="Singh P."/>
            <person name="Lonardi S."/>
            <person name="Liang Q."/>
            <person name="Vydyam P."/>
            <person name="Khabirova E."/>
            <person name="Fang T."/>
            <person name="Gihaz S."/>
            <person name="Thekkiniath J."/>
            <person name="Munshi M."/>
            <person name="Abel S."/>
            <person name="Ciampossin L."/>
            <person name="Batugedara G."/>
            <person name="Gupta M."/>
            <person name="Lu X.M."/>
            <person name="Lenz T."/>
            <person name="Chakravarty S."/>
            <person name="Cornillot E."/>
            <person name="Hu Y."/>
            <person name="Ma W."/>
            <person name="Gonzalez L.M."/>
            <person name="Sanchez S."/>
            <person name="Estrada K."/>
            <person name="Sanchez-Flores A."/>
            <person name="Montero E."/>
            <person name="Harb O.S."/>
            <person name="Le Roch K.G."/>
            <person name="Mamoun C.B."/>
        </authorList>
    </citation>
    <scope>NUCLEOTIDE SEQUENCE</scope>
    <source>
        <strain evidence="1">WA1</strain>
    </source>
</reference>
<accession>A0AAD9UQD0</accession>
<dbReference type="EMBL" id="JALLKP010000001">
    <property type="protein sequence ID" value="KAK2197740.1"/>
    <property type="molecule type" value="Genomic_DNA"/>
</dbReference>
<dbReference type="AlphaFoldDB" id="A0AAD9UQD0"/>